<feature type="signal peptide" evidence="1">
    <location>
        <begin position="1"/>
        <end position="19"/>
    </location>
</feature>
<accession>A0A1E7FJE4</accession>
<organism evidence="2 3">
    <name type="scientific">Fragilariopsis cylindrus CCMP1102</name>
    <dbReference type="NCBI Taxonomy" id="635003"/>
    <lineage>
        <taxon>Eukaryota</taxon>
        <taxon>Sar</taxon>
        <taxon>Stramenopiles</taxon>
        <taxon>Ochrophyta</taxon>
        <taxon>Bacillariophyta</taxon>
        <taxon>Bacillariophyceae</taxon>
        <taxon>Bacillariophycidae</taxon>
        <taxon>Bacillariales</taxon>
        <taxon>Bacillariaceae</taxon>
        <taxon>Fragilariopsis</taxon>
    </lineage>
</organism>
<keyword evidence="1" id="KW-0732">Signal</keyword>
<evidence type="ECO:0000313" key="2">
    <source>
        <dbReference type="EMBL" id="OEU18286.1"/>
    </source>
</evidence>
<dbReference type="EMBL" id="KV784356">
    <property type="protein sequence ID" value="OEU18286.1"/>
    <property type="molecule type" value="Genomic_DNA"/>
</dbReference>
<feature type="chain" id="PRO_5009193162" evidence="1">
    <location>
        <begin position="20"/>
        <end position="193"/>
    </location>
</feature>
<dbReference type="PROSITE" id="PS51257">
    <property type="entry name" value="PROKAR_LIPOPROTEIN"/>
    <property type="match status" value="1"/>
</dbReference>
<name>A0A1E7FJE4_9STRA</name>
<dbReference type="InParanoid" id="A0A1E7FJE4"/>
<reference evidence="2 3" key="1">
    <citation type="submission" date="2016-09" db="EMBL/GenBank/DDBJ databases">
        <title>Extensive genetic diversity and differential bi-allelic expression allows diatom success in the polar Southern Ocean.</title>
        <authorList>
            <consortium name="DOE Joint Genome Institute"/>
            <person name="Mock T."/>
            <person name="Otillar R.P."/>
            <person name="Strauss J."/>
            <person name="Dupont C."/>
            <person name="Frickenhaus S."/>
            <person name="Maumus F."/>
            <person name="Mcmullan M."/>
            <person name="Sanges R."/>
            <person name="Schmutz J."/>
            <person name="Toseland A."/>
            <person name="Valas R."/>
            <person name="Veluchamy A."/>
            <person name="Ward B.J."/>
            <person name="Allen A."/>
            <person name="Barry K."/>
            <person name="Falciatore A."/>
            <person name="Ferrante M."/>
            <person name="Fortunato A.E."/>
            <person name="Gloeckner G."/>
            <person name="Gruber A."/>
            <person name="Hipkin R."/>
            <person name="Janech M."/>
            <person name="Kroth P."/>
            <person name="Leese F."/>
            <person name="Lindquist E."/>
            <person name="Lyon B.R."/>
            <person name="Martin J."/>
            <person name="Mayer C."/>
            <person name="Parker M."/>
            <person name="Quesneville H."/>
            <person name="Raymond J."/>
            <person name="Uhlig C."/>
            <person name="Valentin K.U."/>
            <person name="Worden A.Z."/>
            <person name="Armbrust E.V."/>
            <person name="Bowler C."/>
            <person name="Green B."/>
            <person name="Moulton V."/>
            <person name="Van Oosterhout C."/>
            <person name="Grigoriev I."/>
        </authorList>
    </citation>
    <scope>NUCLEOTIDE SEQUENCE [LARGE SCALE GENOMIC DNA]</scope>
    <source>
        <strain evidence="2 3">CCMP1102</strain>
    </source>
</reference>
<keyword evidence="3" id="KW-1185">Reference proteome</keyword>
<sequence length="193" mass="20757">MKFYYCYVILTIATLSCSSTRFGVVNAASATGSGSAESEICYCAPNSYKFTLDFSLTCSPVNITLGDAVAATTCFVIPFGDPEVSDLVPVSVQSIDILEFNRNGQVIVQENIGADFIDGNTFSYISYATILGMIMDPEDLPGGIQVNIVGLNKDGEEIANVHQIPFTNACGAYPVLSEGQSIGWTRFNVDYHI</sequence>
<dbReference type="Proteomes" id="UP000095751">
    <property type="component" value="Unassembled WGS sequence"/>
</dbReference>
<dbReference type="KEGG" id="fcy:FRACYDRAFT_236562"/>
<dbReference type="OrthoDB" id="46042at2759"/>
<evidence type="ECO:0000256" key="1">
    <source>
        <dbReference type="SAM" id="SignalP"/>
    </source>
</evidence>
<proteinExistence type="predicted"/>
<evidence type="ECO:0000313" key="3">
    <source>
        <dbReference type="Proteomes" id="UP000095751"/>
    </source>
</evidence>
<protein>
    <submittedName>
        <fullName evidence="2">Uncharacterized protein</fullName>
    </submittedName>
</protein>
<dbReference type="AlphaFoldDB" id="A0A1E7FJE4"/>
<gene>
    <name evidence="2" type="ORF">FRACYDRAFT_236562</name>
</gene>